<reference evidence="1 2" key="1">
    <citation type="journal article" date="2018" name="Mol. Plant">
        <title>The genome of Artemisia annua provides insight into the evolution of Asteraceae family and artemisinin biosynthesis.</title>
        <authorList>
            <person name="Shen Q."/>
            <person name="Zhang L."/>
            <person name="Liao Z."/>
            <person name="Wang S."/>
            <person name="Yan T."/>
            <person name="Shi P."/>
            <person name="Liu M."/>
            <person name="Fu X."/>
            <person name="Pan Q."/>
            <person name="Wang Y."/>
            <person name="Lv Z."/>
            <person name="Lu X."/>
            <person name="Zhang F."/>
            <person name="Jiang W."/>
            <person name="Ma Y."/>
            <person name="Chen M."/>
            <person name="Hao X."/>
            <person name="Li L."/>
            <person name="Tang Y."/>
            <person name="Lv G."/>
            <person name="Zhou Y."/>
            <person name="Sun X."/>
            <person name="Brodelius P.E."/>
            <person name="Rose J.K.C."/>
            <person name="Tang K."/>
        </authorList>
    </citation>
    <scope>NUCLEOTIDE SEQUENCE [LARGE SCALE GENOMIC DNA]</scope>
    <source>
        <strain evidence="2">cv. Huhao1</strain>
        <tissue evidence="1">Leaf</tissue>
    </source>
</reference>
<sequence>MISSGGQVKELQRTSLRTLPCMAQDLMNGSNNKGSFTIVYIQAPVTAPWMQRSQEVVNNQVWENHENRKADMELNRIET</sequence>
<evidence type="ECO:0000313" key="1">
    <source>
        <dbReference type="EMBL" id="PWA92352.1"/>
    </source>
</evidence>
<comment type="caution">
    <text evidence="1">The sequence shown here is derived from an EMBL/GenBank/DDBJ whole genome shotgun (WGS) entry which is preliminary data.</text>
</comment>
<gene>
    <name evidence="1" type="ORF">CTI12_AA080050</name>
</gene>
<name>A0A2U1Q314_ARTAN</name>
<dbReference type="AlphaFoldDB" id="A0A2U1Q314"/>
<dbReference type="Proteomes" id="UP000245207">
    <property type="component" value="Unassembled WGS sequence"/>
</dbReference>
<accession>A0A2U1Q314</accession>
<protein>
    <submittedName>
        <fullName evidence="1">Uncharacterized protein</fullName>
    </submittedName>
</protein>
<proteinExistence type="predicted"/>
<evidence type="ECO:0000313" key="2">
    <source>
        <dbReference type="Proteomes" id="UP000245207"/>
    </source>
</evidence>
<keyword evidence="2" id="KW-1185">Reference proteome</keyword>
<organism evidence="1 2">
    <name type="scientific">Artemisia annua</name>
    <name type="common">Sweet wormwood</name>
    <dbReference type="NCBI Taxonomy" id="35608"/>
    <lineage>
        <taxon>Eukaryota</taxon>
        <taxon>Viridiplantae</taxon>
        <taxon>Streptophyta</taxon>
        <taxon>Embryophyta</taxon>
        <taxon>Tracheophyta</taxon>
        <taxon>Spermatophyta</taxon>
        <taxon>Magnoliopsida</taxon>
        <taxon>eudicotyledons</taxon>
        <taxon>Gunneridae</taxon>
        <taxon>Pentapetalae</taxon>
        <taxon>asterids</taxon>
        <taxon>campanulids</taxon>
        <taxon>Asterales</taxon>
        <taxon>Asteraceae</taxon>
        <taxon>Asteroideae</taxon>
        <taxon>Anthemideae</taxon>
        <taxon>Artemisiinae</taxon>
        <taxon>Artemisia</taxon>
    </lineage>
</organism>
<dbReference type="EMBL" id="PKPP01000470">
    <property type="protein sequence ID" value="PWA92352.1"/>
    <property type="molecule type" value="Genomic_DNA"/>
</dbReference>